<feature type="coiled-coil region" evidence="1">
    <location>
        <begin position="42"/>
        <end position="119"/>
    </location>
</feature>
<evidence type="ECO:0000313" key="2">
    <source>
        <dbReference type="EMBL" id="CAD5113761.1"/>
    </source>
</evidence>
<dbReference type="AlphaFoldDB" id="A0A7I8VDL0"/>
<accession>A0A7I8VDL0</accession>
<keyword evidence="1" id="KW-0175">Coiled coil</keyword>
<protein>
    <submittedName>
        <fullName evidence="2">DgyrCDS2929</fullName>
    </submittedName>
</protein>
<keyword evidence="3" id="KW-1185">Reference proteome</keyword>
<reference evidence="2 3" key="1">
    <citation type="submission" date="2020-08" db="EMBL/GenBank/DDBJ databases">
        <authorList>
            <person name="Hejnol A."/>
        </authorList>
    </citation>
    <scope>NUCLEOTIDE SEQUENCE [LARGE SCALE GENOMIC DNA]</scope>
</reference>
<gene>
    <name evidence="2" type="ORF">DGYR_LOCUS2696</name>
</gene>
<evidence type="ECO:0000256" key="1">
    <source>
        <dbReference type="SAM" id="Coils"/>
    </source>
</evidence>
<dbReference type="Proteomes" id="UP000549394">
    <property type="component" value="Unassembled WGS sequence"/>
</dbReference>
<sequence length="308" mass="36466">MSAEICLKCAKYKQFCMEEMRRMEKELFDFQEICNKQIKEAMEKGKTVKEGLQIEIEALKKEKKRLKKKKDLSENADIASRTSTFYRNKQKLSEAESEIVEKEEDLVERHERILELEREIEEKEEFLKKRSIIVKKKEQDLYDYDEHLVKLSSELDLKKKELEKECQDTHGVKRRETAKLNWDFLRKAFKSKVTYSSGNSSELEIELKETQRNLSEKEEIIQRLTDKVTKLEYSRLQINKRLEQYESKPSIIITSDDKPYTAEEVKFPPPLNRSRSVGGSLRRESNNSAFQYTYENEAPLVSTTCSLM</sequence>
<organism evidence="2 3">
    <name type="scientific">Dimorphilus gyrociliatus</name>
    <dbReference type="NCBI Taxonomy" id="2664684"/>
    <lineage>
        <taxon>Eukaryota</taxon>
        <taxon>Metazoa</taxon>
        <taxon>Spiralia</taxon>
        <taxon>Lophotrochozoa</taxon>
        <taxon>Annelida</taxon>
        <taxon>Polychaeta</taxon>
        <taxon>Polychaeta incertae sedis</taxon>
        <taxon>Dinophilidae</taxon>
        <taxon>Dimorphilus</taxon>
    </lineage>
</organism>
<dbReference type="EMBL" id="CAJFCJ010000004">
    <property type="protein sequence ID" value="CAD5113761.1"/>
    <property type="molecule type" value="Genomic_DNA"/>
</dbReference>
<proteinExistence type="predicted"/>
<evidence type="ECO:0000313" key="3">
    <source>
        <dbReference type="Proteomes" id="UP000549394"/>
    </source>
</evidence>
<feature type="coiled-coil region" evidence="1">
    <location>
        <begin position="200"/>
        <end position="234"/>
    </location>
</feature>
<comment type="caution">
    <text evidence="2">The sequence shown here is derived from an EMBL/GenBank/DDBJ whole genome shotgun (WGS) entry which is preliminary data.</text>
</comment>
<name>A0A7I8VDL0_9ANNE</name>